<organism evidence="8 9">
    <name type="scientific">Mycobacterium rhizamassiliense</name>
    <dbReference type="NCBI Taxonomy" id="1841860"/>
    <lineage>
        <taxon>Bacteria</taxon>
        <taxon>Bacillati</taxon>
        <taxon>Actinomycetota</taxon>
        <taxon>Actinomycetes</taxon>
        <taxon>Mycobacteriales</taxon>
        <taxon>Mycobacteriaceae</taxon>
        <taxon>Mycobacterium</taxon>
    </lineage>
</organism>
<dbReference type="PROSITE" id="PS51387">
    <property type="entry name" value="FAD_PCMH"/>
    <property type="match status" value="1"/>
</dbReference>
<dbReference type="SUPFAM" id="SSF56176">
    <property type="entry name" value="FAD-binding/transporter-associated domain-like"/>
    <property type="match status" value="1"/>
</dbReference>
<dbReference type="EMBL" id="FUFA01000006">
    <property type="protein sequence ID" value="SPM37791.1"/>
    <property type="molecule type" value="Genomic_DNA"/>
</dbReference>
<keyword evidence="4" id="KW-0274">FAD</keyword>
<evidence type="ECO:0000256" key="6">
    <source>
        <dbReference type="SAM" id="MobiDB-lite"/>
    </source>
</evidence>
<evidence type="ECO:0000259" key="7">
    <source>
        <dbReference type="PROSITE" id="PS51387"/>
    </source>
</evidence>
<dbReference type="InterPro" id="IPR006094">
    <property type="entry name" value="Oxid_FAD_bind_N"/>
</dbReference>
<dbReference type="InterPro" id="IPR016167">
    <property type="entry name" value="FAD-bd_PCMH_sub1"/>
</dbReference>
<name>A0A2U3P200_9MYCO</name>
<reference evidence="8 9" key="1">
    <citation type="submission" date="2017-01" db="EMBL/GenBank/DDBJ databases">
        <authorList>
            <consortium name="Urmite Genomes"/>
        </authorList>
    </citation>
    <scope>NUCLEOTIDE SEQUENCE [LARGE SCALE GENOMIC DNA]</scope>
    <source>
        <strain evidence="8 9">AB57</strain>
    </source>
</reference>
<dbReference type="STRING" id="1841860.GCA_900157375_05643"/>
<dbReference type="InterPro" id="IPR036318">
    <property type="entry name" value="FAD-bd_PCMH-like_sf"/>
</dbReference>
<keyword evidence="5" id="KW-0560">Oxidoreductase</keyword>
<dbReference type="Gene3D" id="3.40.462.20">
    <property type="match status" value="1"/>
</dbReference>
<dbReference type="GO" id="GO:0071949">
    <property type="term" value="F:FAD binding"/>
    <property type="evidence" value="ECO:0007669"/>
    <property type="project" value="InterPro"/>
</dbReference>
<dbReference type="InterPro" id="IPR016166">
    <property type="entry name" value="FAD-bd_PCMH"/>
</dbReference>
<proteinExistence type="inferred from homology"/>
<protein>
    <submittedName>
        <fullName evidence="8">FAD/FMN-containing dehydrogenase</fullName>
    </submittedName>
</protein>
<comment type="cofactor">
    <cofactor evidence="1">
        <name>FAD</name>
        <dbReference type="ChEBI" id="CHEBI:57692"/>
    </cofactor>
</comment>
<accession>A0A2U3P200</accession>
<evidence type="ECO:0000256" key="1">
    <source>
        <dbReference type="ARBA" id="ARBA00001974"/>
    </source>
</evidence>
<evidence type="ECO:0000256" key="5">
    <source>
        <dbReference type="ARBA" id="ARBA00023002"/>
    </source>
</evidence>
<dbReference type="RefSeq" id="WP_077090259.1">
    <property type="nucleotide sequence ID" value="NZ_LT721901.1"/>
</dbReference>
<dbReference type="OrthoDB" id="545125at2"/>
<comment type="similarity">
    <text evidence="2">Belongs to the oxygen-dependent FAD-linked oxidoreductase family.</text>
</comment>
<keyword evidence="9" id="KW-1185">Reference proteome</keyword>
<gene>
    <name evidence="8" type="ORF">MRAB57_5640</name>
</gene>
<dbReference type="PANTHER" id="PTHR42973:SF39">
    <property type="entry name" value="FAD-BINDING PCMH-TYPE DOMAIN-CONTAINING PROTEIN"/>
    <property type="match status" value="1"/>
</dbReference>
<evidence type="ECO:0000256" key="2">
    <source>
        <dbReference type="ARBA" id="ARBA00005466"/>
    </source>
</evidence>
<dbReference type="Gene3D" id="3.30.43.10">
    <property type="entry name" value="Uridine Diphospho-n-acetylenolpyruvylglucosamine Reductase, domain 2"/>
    <property type="match status" value="1"/>
</dbReference>
<dbReference type="Proteomes" id="UP000240988">
    <property type="component" value="Unassembled WGS sequence"/>
</dbReference>
<dbReference type="PANTHER" id="PTHR42973">
    <property type="entry name" value="BINDING OXIDOREDUCTASE, PUTATIVE (AFU_ORTHOLOGUE AFUA_1G17690)-RELATED"/>
    <property type="match status" value="1"/>
</dbReference>
<dbReference type="InterPro" id="IPR016169">
    <property type="entry name" value="FAD-bd_PCMH_sub2"/>
</dbReference>
<evidence type="ECO:0000256" key="3">
    <source>
        <dbReference type="ARBA" id="ARBA00022630"/>
    </source>
</evidence>
<dbReference type="Gene3D" id="3.30.465.10">
    <property type="match status" value="1"/>
</dbReference>
<evidence type="ECO:0000313" key="8">
    <source>
        <dbReference type="EMBL" id="SPM37791.1"/>
    </source>
</evidence>
<keyword evidence="3" id="KW-0285">Flavoprotein</keyword>
<evidence type="ECO:0000256" key="4">
    <source>
        <dbReference type="ARBA" id="ARBA00022827"/>
    </source>
</evidence>
<evidence type="ECO:0000313" key="9">
    <source>
        <dbReference type="Proteomes" id="UP000240988"/>
    </source>
</evidence>
<feature type="domain" description="FAD-binding PCMH-type" evidence="7">
    <location>
        <begin position="35"/>
        <end position="207"/>
    </location>
</feature>
<sequence>MNDVVAGLRAELTAAVHEPGGKEYADATSPHNSSHPQRPCAVVRPASAEQVARAVTTAARLGVTVAVQATGHGAGGPIDDDQVLLDTSALLGVSVHASAGIARVGAGETWPAVQQAAQVHGLLGLSGTSSTVSVAGYTFGGGVGWFVRKYGLASAALRAVDYVDGAGRRRRASEDAPDSLDREALWAFRGGAPVGIATAVEVALFRIPELWTGYLLWPESALPGVIAGWAWALELVSESVTSSLALLRLPDEGPFPAALLGRPAVHLSYASTDGAAHLDVMRAAVCDAATPAVDTTGPGDLRSLSAIHLDPPDPLPARGTGRWLGPAATDVVAEMFGAARVGRPGGLSMIEVRHTDSEAHARDGALTNVPAPFLLHAVGLGVEVGEALAAVESAAQVTDAGRAAPAFRDGQPNAGDAWSSSELVQLRNVRAALDPDRVLRFQRHPAF</sequence>
<feature type="region of interest" description="Disordered" evidence="6">
    <location>
        <begin position="17"/>
        <end position="39"/>
    </location>
</feature>
<dbReference type="InterPro" id="IPR050416">
    <property type="entry name" value="FAD-linked_Oxidoreductase"/>
</dbReference>
<dbReference type="AlphaFoldDB" id="A0A2U3P200"/>
<dbReference type="GO" id="GO:0016491">
    <property type="term" value="F:oxidoreductase activity"/>
    <property type="evidence" value="ECO:0007669"/>
    <property type="project" value="UniProtKB-KW"/>
</dbReference>
<dbReference type="Pfam" id="PF01565">
    <property type="entry name" value="FAD_binding_4"/>
    <property type="match status" value="1"/>
</dbReference>